<feature type="transmembrane region" description="Helical" evidence="8">
    <location>
        <begin position="110"/>
        <end position="132"/>
    </location>
</feature>
<evidence type="ECO:0000256" key="2">
    <source>
        <dbReference type="ARBA" id="ARBA00022475"/>
    </source>
</evidence>
<feature type="transmembrane region" description="Helical" evidence="8">
    <location>
        <begin position="164"/>
        <end position="182"/>
    </location>
</feature>
<dbReference type="GO" id="GO:0010041">
    <property type="term" value="P:response to iron(III) ion"/>
    <property type="evidence" value="ECO:0007669"/>
    <property type="project" value="TreeGrafter"/>
</dbReference>
<evidence type="ECO:0000256" key="7">
    <source>
        <dbReference type="ARBA" id="ARBA00023136"/>
    </source>
</evidence>
<keyword evidence="4 9" id="KW-0808">Transferase</keyword>
<evidence type="ECO:0000256" key="1">
    <source>
        <dbReference type="ARBA" id="ARBA00004651"/>
    </source>
</evidence>
<organism evidence="9 10">
    <name type="scientific">Ligilactobacillus araffinosus DSM 20653</name>
    <dbReference type="NCBI Taxonomy" id="1423820"/>
    <lineage>
        <taxon>Bacteria</taxon>
        <taxon>Bacillati</taxon>
        <taxon>Bacillota</taxon>
        <taxon>Bacilli</taxon>
        <taxon>Lactobacillales</taxon>
        <taxon>Lactobacillaceae</taxon>
        <taxon>Ligilactobacillus</taxon>
    </lineage>
</organism>
<name>A0A0R1ZDE8_9LACO</name>
<evidence type="ECO:0000313" key="9">
    <source>
        <dbReference type="EMBL" id="KRM52309.1"/>
    </source>
</evidence>
<keyword evidence="3" id="KW-0328">Glycosyltransferase</keyword>
<dbReference type="Proteomes" id="UP000051291">
    <property type="component" value="Unassembled WGS sequence"/>
</dbReference>
<sequence length="530" mass="60164">MSGIITLSILFFVLGIIYIVVKSDINTIQKIVIGGCLIFFTVFELVLLGKIPGFFGDESFAMYDSWALAHYGIDSHLMHNPVYSLSSGGQSVLYGHLAIPFMKAFGMNLAAFRFPMAFLTIFSVIFLIYSLLRIKINSNYVVGITISLTTCEWLLMYGRWALDCSIVVPFFISILGCIFISVSEHKKIYGYISLFLIALLSYCYVGLWIILPFLFACVIYIQLKCKNFNQKDIIASILVSFILLIPIICYLLVQFCGVKPFKILWFSVGALGATRAGSSMITFKGNIIDNIVNNTFDSLKQLVTGNDLMFHSSIPNYSIIHLLMFVLAVIGLFGRKNNKEDKFSKNLILLSLMLVPILLLVLPNFNHWSIIIVVLSIWSGLGLGKLLNLKKKFIIKAITIGIIFISTGIFTNYYFTDYLNKELTINQFPGYIINFKESRNFISKLNKLNVDNYYGIPFDCDSFMRCLEDPNPNDMDSLQKYHTDLPQQLQSGKSAYIVQTKDVDNYDYLKSLSYIKMNVNGHSYTVFYNK</sequence>
<dbReference type="InterPro" id="IPR050297">
    <property type="entry name" value="LipidA_mod_glycosyltrf_83"/>
</dbReference>
<evidence type="ECO:0000313" key="10">
    <source>
        <dbReference type="Proteomes" id="UP000051291"/>
    </source>
</evidence>
<feature type="transmembrane region" description="Helical" evidence="8">
    <location>
        <begin position="233"/>
        <end position="253"/>
    </location>
</feature>
<gene>
    <name evidence="9" type="ORF">FC64_GL000734</name>
</gene>
<dbReference type="EMBL" id="AYYZ01000025">
    <property type="protein sequence ID" value="KRM52309.1"/>
    <property type="molecule type" value="Genomic_DNA"/>
</dbReference>
<keyword evidence="10" id="KW-1185">Reference proteome</keyword>
<protein>
    <submittedName>
        <fullName evidence="9">Glycosyltransferase</fullName>
    </submittedName>
</protein>
<dbReference type="GO" id="GO:0005886">
    <property type="term" value="C:plasma membrane"/>
    <property type="evidence" value="ECO:0007669"/>
    <property type="project" value="UniProtKB-SubCell"/>
</dbReference>
<feature type="transmembrane region" description="Helical" evidence="8">
    <location>
        <begin position="27"/>
        <end position="48"/>
    </location>
</feature>
<dbReference type="PATRIC" id="fig|1423820.4.peg.745"/>
<feature type="transmembrane region" description="Helical" evidence="8">
    <location>
        <begin position="314"/>
        <end position="334"/>
    </location>
</feature>
<dbReference type="PANTHER" id="PTHR33908:SF3">
    <property type="entry name" value="UNDECAPRENYL PHOSPHATE-ALPHA-4-AMINO-4-DEOXY-L-ARABINOSE ARABINOSYL TRANSFERASE"/>
    <property type="match status" value="1"/>
</dbReference>
<evidence type="ECO:0000256" key="6">
    <source>
        <dbReference type="ARBA" id="ARBA00022989"/>
    </source>
</evidence>
<dbReference type="GO" id="GO:0016763">
    <property type="term" value="F:pentosyltransferase activity"/>
    <property type="evidence" value="ECO:0007669"/>
    <property type="project" value="TreeGrafter"/>
</dbReference>
<feature type="transmembrane region" description="Helical" evidence="8">
    <location>
        <begin position="188"/>
        <end position="221"/>
    </location>
</feature>
<keyword evidence="6 8" id="KW-1133">Transmembrane helix</keyword>
<feature type="transmembrane region" description="Helical" evidence="8">
    <location>
        <begin position="346"/>
        <end position="362"/>
    </location>
</feature>
<feature type="transmembrane region" description="Helical" evidence="8">
    <location>
        <begin position="394"/>
        <end position="415"/>
    </location>
</feature>
<comment type="caution">
    <text evidence="9">The sequence shown here is derived from an EMBL/GenBank/DDBJ whole genome shotgun (WGS) entry which is preliminary data.</text>
</comment>
<dbReference type="PANTHER" id="PTHR33908">
    <property type="entry name" value="MANNOSYLTRANSFERASE YKCB-RELATED"/>
    <property type="match status" value="1"/>
</dbReference>
<comment type="subcellular location">
    <subcellularLocation>
        <location evidence="1">Cell membrane</location>
        <topology evidence="1">Multi-pass membrane protein</topology>
    </subcellularLocation>
</comment>
<dbReference type="STRING" id="1423820.FC64_GL000734"/>
<dbReference type="RefSeq" id="WP_057906661.1">
    <property type="nucleotide sequence ID" value="NZ_AYYZ01000025.1"/>
</dbReference>
<feature type="transmembrane region" description="Helical" evidence="8">
    <location>
        <begin position="5"/>
        <end position="21"/>
    </location>
</feature>
<keyword evidence="2" id="KW-1003">Cell membrane</keyword>
<reference evidence="9 10" key="1">
    <citation type="journal article" date="2015" name="Genome Announc.">
        <title>Expanding the biotechnology potential of lactobacilli through comparative genomics of 213 strains and associated genera.</title>
        <authorList>
            <person name="Sun Z."/>
            <person name="Harris H.M."/>
            <person name="McCann A."/>
            <person name="Guo C."/>
            <person name="Argimon S."/>
            <person name="Zhang W."/>
            <person name="Yang X."/>
            <person name="Jeffery I.B."/>
            <person name="Cooney J.C."/>
            <person name="Kagawa T.F."/>
            <person name="Liu W."/>
            <person name="Song Y."/>
            <person name="Salvetti E."/>
            <person name="Wrobel A."/>
            <person name="Rasinkangas P."/>
            <person name="Parkhill J."/>
            <person name="Rea M.C."/>
            <person name="O'Sullivan O."/>
            <person name="Ritari J."/>
            <person name="Douillard F.P."/>
            <person name="Paul Ross R."/>
            <person name="Yang R."/>
            <person name="Briner A.E."/>
            <person name="Felis G.E."/>
            <person name="de Vos W.M."/>
            <person name="Barrangou R."/>
            <person name="Klaenhammer T.R."/>
            <person name="Caufield P.W."/>
            <person name="Cui Y."/>
            <person name="Zhang H."/>
            <person name="O'Toole P.W."/>
        </authorList>
    </citation>
    <scope>NUCLEOTIDE SEQUENCE [LARGE SCALE GENOMIC DNA]</scope>
    <source>
        <strain evidence="9 10">DSM 20653</strain>
    </source>
</reference>
<keyword evidence="5 8" id="KW-0812">Transmembrane</keyword>
<evidence type="ECO:0000256" key="3">
    <source>
        <dbReference type="ARBA" id="ARBA00022676"/>
    </source>
</evidence>
<dbReference type="GO" id="GO:0009103">
    <property type="term" value="P:lipopolysaccharide biosynthetic process"/>
    <property type="evidence" value="ECO:0007669"/>
    <property type="project" value="UniProtKB-ARBA"/>
</dbReference>
<evidence type="ECO:0000256" key="5">
    <source>
        <dbReference type="ARBA" id="ARBA00022692"/>
    </source>
</evidence>
<proteinExistence type="predicted"/>
<accession>A0A0R1ZDE8</accession>
<dbReference type="AlphaFoldDB" id="A0A0R1ZDE8"/>
<keyword evidence="7 8" id="KW-0472">Membrane</keyword>
<evidence type="ECO:0000256" key="4">
    <source>
        <dbReference type="ARBA" id="ARBA00022679"/>
    </source>
</evidence>
<evidence type="ECO:0000256" key="8">
    <source>
        <dbReference type="SAM" id="Phobius"/>
    </source>
</evidence>